<accession>A0A0D2VX37</accession>
<dbReference type="InterPro" id="IPR028011">
    <property type="entry name" value="DUF4476"/>
</dbReference>
<dbReference type="InParanoid" id="A0A0D2VX37"/>
<dbReference type="OMA" id="TDKQNYQ"/>
<name>A0A0D2VX37_CAPO3</name>
<organism evidence="2 3">
    <name type="scientific">Capsaspora owczarzaki (strain ATCC 30864)</name>
    <dbReference type="NCBI Taxonomy" id="595528"/>
    <lineage>
        <taxon>Eukaryota</taxon>
        <taxon>Filasterea</taxon>
        <taxon>Capsaspora</taxon>
    </lineage>
</organism>
<dbReference type="EMBL" id="KE346370">
    <property type="protein sequence ID" value="KJE96157.1"/>
    <property type="molecule type" value="Genomic_DNA"/>
</dbReference>
<dbReference type="RefSeq" id="XP_004345269.1">
    <property type="nucleotide sequence ID" value="XM_004345219.2"/>
</dbReference>
<sequence length="99" mass="11376">MTSKGELKELDFKHLIDQMTNLRQDRDRLRLLRQAVEETSVTCAQVKAFINTQAYSGAKVEAAVVSYPHISDKDKFDSVIIANFSFKEEKDEVKQKLKL</sequence>
<evidence type="ECO:0000313" key="2">
    <source>
        <dbReference type="EMBL" id="KJE96157.1"/>
    </source>
</evidence>
<dbReference type="AlphaFoldDB" id="A0A0D2VX37"/>
<evidence type="ECO:0000313" key="3">
    <source>
        <dbReference type="Proteomes" id="UP000008743"/>
    </source>
</evidence>
<protein>
    <recommendedName>
        <fullName evidence="1">DUF4476 domain-containing protein</fullName>
    </recommendedName>
</protein>
<dbReference type="Pfam" id="PF14771">
    <property type="entry name" value="DUF4476"/>
    <property type="match status" value="1"/>
</dbReference>
<proteinExistence type="predicted"/>
<gene>
    <name evidence="2" type="ORF">CAOG_006520</name>
</gene>
<feature type="domain" description="DUF4476" evidence="1">
    <location>
        <begin position="8"/>
        <end position="96"/>
    </location>
</feature>
<dbReference type="OrthoDB" id="13998at2759"/>
<keyword evidence="3" id="KW-1185">Reference proteome</keyword>
<dbReference type="Proteomes" id="UP000008743">
    <property type="component" value="Unassembled WGS sequence"/>
</dbReference>
<reference evidence="3" key="1">
    <citation type="submission" date="2011-02" db="EMBL/GenBank/DDBJ databases">
        <title>The Genome Sequence of Capsaspora owczarzaki ATCC 30864.</title>
        <authorList>
            <person name="Russ C."/>
            <person name="Cuomo C."/>
            <person name="Burger G."/>
            <person name="Gray M.W."/>
            <person name="Holland P.W.H."/>
            <person name="King N."/>
            <person name="Lang F.B.F."/>
            <person name="Roger A.J."/>
            <person name="Ruiz-Trillo I."/>
            <person name="Young S.K."/>
            <person name="Zeng Q."/>
            <person name="Gargeya S."/>
            <person name="Alvarado L."/>
            <person name="Berlin A."/>
            <person name="Chapman S.B."/>
            <person name="Chen Z."/>
            <person name="Freedman E."/>
            <person name="Gellesch M."/>
            <person name="Goldberg J."/>
            <person name="Griggs A."/>
            <person name="Gujja S."/>
            <person name="Heilman E."/>
            <person name="Heiman D."/>
            <person name="Howarth C."/>
            <person name="Mehta T."/>
            <person name="Neiman D."/>
            <person name="Pearson M."/>
            <person name="Roberts A."/>
            <person name="Saif S."/>
            <person name="Shea T."/>
            <person name="Shenoy N."/>
            <person name="Sisk P."/>
            <person name="Stolte C."/>
            <person name="Sykes S."/>
            <person name="White J."/>
            <person name="Yandava C."/>
            <person name="Haas B."/>
            <person name="Nusbaum C."/>
            <person name="Birren B."/>
        </authorList>
    </citation>
    <scope>NUCLEOTIDE SEQUENCE</scope>
    <source>
        <strain evidence="3">ATCC 30864</strain>
    </source>
</reference>
<evidence type="ECO:0000259" key="1">
    <source>
        <dbReference type="Pfam" id="PF14771"/>
    </source>
</evidence>